<dbReference type="PANTHER" id="PTHR46708:SF2">
    <property type="entry name" value="FIBRONECTIN TYPE-III DOMAIN-CONTAINING PROTEIN"/>
    <property type="match status" value="1"/>
</dbReference>
<evidence type="ECO:0000259" key="4">
    <source>
        <dbReference type="PROSITE" id="PS50060"/>
    </source>
</evidence>
<feature type="chain" id="PRO_5017616658" evidence="3">
    <location>
        <begin position="22"/>
        <end position="4152"/>
    </location>
</feature>
<dbReference type="InterPro" id="IPR000998">
    <property type="entry name" value="MAM_dom"/>
</dbReference>
<dbReference type="CDD" id="cd00063">
    <property type="entry name" value="FN3"/>
    <property type="match status" value="6"/>
</dbReference>
<accession>A0A3D9HC44</accession>
<keyword evidence="7" id="KW-1185">Reference proteome</keyword>
<dbReference type="Pfam" id="PF00629">
    <property type="entry name" value="MAM"/>
    <property type="match status" value="2"/>
</dbReference>
<feature type="signal peptide" evidence="3">
    <location>
        <begin position="1"/>
        <end position="21"/>
    </location>
</feature>
<dbReference type="Pfam" id="PF18962">
    <property type="entry name" value="Por_Secre_tail"/>
    <property type="match status" value="1"/>
</dbReference>
<name>A0A3D9HC44_9FLAO</name>
<evidence type="ECO:0000313" key="7">
    <source>
        <dbReference type="Proteomes" id="UP000256980"/>
    </source>
</evidence>
<sequence>MKNFYAFLVLLLVGHFSFGQITENFDTGLSGSYTTGSQTLTSGTWETVQVITEAVGDSRGGTGSAARINDDEAGASITTPTLSGAGVVTFWYRELTSGGGTFALQTSTDGTNYTTQTTQAFSGTTYTQFTYTLNDTSSNLTIRILNDNQLGHLIIDDFDVTAPPAITITSYPYNQDFESGAGGWTSSGTNSSWALGAPSNTGISNADSGTNAWVTNLTGNYSSNENSAVTSPIFDFSSLTAPAIQLSIYRDSESGYDGAVLQSSIDGGTSWQNVGANADPNNWFNNSGLSSNPGGQSSGWAGDSGAWVVASNNLTGLGGQSNVLLRIAFGSDGSLQYEGFAFDTISIVDVTCQEISGLTIDSFTDTAATISWTAGDTETDWEIVVQADGIGEPTGSGTATTTNPHTTSVILTERTDYEVYVRANCGVTDGFSNWVGPVTFTTAPSCPDVTAITIDSFTDETVTVSWTAGDSETDWEIVVQADGTGAPTGAGTATTANPHTESGLTELTDYEVYVRSDCDTNGFGIWVGPIDFTTAPSCPDITGLTLDSATDTTGTISWTAGGTETAWEIAVQADGTGIPGGAGTVTTSNPHTETGLTSSTDYEVYVRADCTTNSNGYSGWVGPIDFKTTAAPITAYPYNENFEGGAAGWSINNTNNGSWQLGTPANTIINTADSGAIAWVTNLTGDYNSNEDSFVISPPLNFSTLAAPVIELSVWWSSEFSWDGAVLQSSINNGNTWQNVGALNDPDNWFNDSSIGAGPGGQQIGWTGTGANASGGWVVAKNDLTGLGGQSSVFLRVAFAADGSTNGEGFAFDSVNIYQPSCPDITALTIDSFTDTDAIISWTAGNTETDWEIVVQADGTGVPAGAGTATTTNPYSTSGLTAETAYEVYVRADCGANGISAWVGPIDFTTQAACPDISGVTIDSTTDTTATISWTVNGVETDWEIVVQADGTGVPTLAGTAITNNPHTETGLNSNTAYEVYVRADCTNASDGFSNWVGPVDFTTDCGIFTAPYTENFENSGTVPDCWTLAGDDNWEFSTTGSGEHIGNNGTLSGTTDSGGYFAFLDDSDPTATNAELISPLVDLTPLTAPILTFFEISNNEGNANATLTVEVWDGTTWNLVGTYNTNTTGWEEKTIDLSGLTFTGPAQARFLIADSGSFYDDIAIDDVSFLETPTCIEPTILAIDSFTDTEAVVSWTAGDTEIDWEIIVQADGTGVPTGAGTATTTNPHTETGLTAETDYEVYVRANCLGNGFSTWVGPIDFTTAPACPDVTTLAIDSLTDTTANISWTAGNTETEWEIVVQADGTGEPTGAGTATTTNPHTETGLTAETAYEVYVRADCDTDGFSNWVGPVTFTTPCSPIVPEYIADMSVNVPDSCWEEAGSGEVAAGPGGIGSSDWRQGTSYAIGSSNAINLYQSIDREWLLSPTFDLSTGGPFQLEVNVAVTDYASSTIDGTMGSDDEVQLLSSTDGGTTWVNITTWNAANEPDVTGTEYTADLTAITGNVQFAIWASDGATDDSEDYDFHVGKFRVRAIPSCDDITGLTIDSFNDTAATLSWTAGDVETDWEIIVQADGTGVPTGAGVATTTNPHTESGLTPLTAYEVYVRADCGANGFSSWVGPVDFTTTATVINSFPYNEDFESGPGDWTADNTTSGTWELGAPANTIINSADSGANAWVTNLDGSYNSNEDSYVISPPFDFSTLVAPEIEFSIWWNSEFSYDGMALESSIDNGASWQVVGALGDPNNWYNDGTVSGLATPQDGWSGTGANSSGGWVVAKHALTGLEGQSNVILRVAFGSDGSAQDEGVAFDTVTISQPACPDITTLAIDSFTDTEAVISWTAGNTETDWEIVVQADGTGTPGAAGTATTTNPHTALSLTEQTAYEVYVRANCLVDGFSEWVGPIDFTTLCSDIVPEYIADMSTNVPDACWDESNDGEIAAGPSGSSTSDWTTGSYSVGSSNRINLFSNVDREWLLSPTFDLSTGGPYQLEMNVAVTDFAGTADDTMGSDDEVQLLSSTDGGTTWVNITTWNAANEPDFTGTEYIADLTAYTGNVQFAIWASDGTVDDTENYNFHIGQFIVRTPPTCLDISGLTINSFTPSDVTVSWTNGDTETAWEIAVQADGTGVPAAAGTATTTNPHTESGLSGETAYEVYVRADCAANGFSAWIGPVDFTTPCDYTIPNYFADMSVNVPDSCWDEATNGEVAVGPTGLGSSSWSSTGSGDDNNYGAGIYSNRINIYGTTAIRDWLISPVFDLSTGGPYQLELNVAVTNYDDGDTDDTMGTDDEVQLLSSTDGGTTWVNLTTWNIGNEPDFTGTEYIEDLTAITGNVQFAIWASNGTASGTDYDFHVGQFIVRTPPTCIDITGLTIDTTTATDVTVSWTAGDTETAWEIVVQADGTGTPTGAGTATTTNPHTETGLTEQTAYEVYVRADCDVNGFSEWVGPVDFTTAPACPDITALTIDSFTATDVTLSWTVGDTETNWEIVVQADGTGIPSGAGTATTTNPHTETGLTEQTAYEVYVRANCVADGFSGWVGPVDFTTGCLAITDFNENFDAVTTPDLPSCWSSIIDNGASSFASVTSSTSADNSLPNGISLYNSGSAATSNIMLVSPNLSNLSDGTHRLRFYARNTTATQDIEVGTVTDPTDGSTFTALSSIDIDGTFTEYEVSFAAYAGTDTYIAIRRLSTSTYTYVYLDDIVWEAIPSCFEPSDITLDSVTRDSATLSWTPGTTETDWEVVVQAEGTGIPSGAGTATSANPYTETGLTAATNYEAYIRSDCGVTDGLSVWEGPFTFTTSNPLPTITVTLDITACGIGNEDSYNGAFDASTSNIVWAQLNYTGSCPSLTVDTITSDFDTEIGIYDTDGNLVGTNDEGGTGIDPQSLFTELGLANGTYYIAAGASSTTFGPDFVVTSTNTTQTGTLYINVSTQSNDTVDFCNIQSPNSGIITEGGTFDVYSRIYQAGITDGGTQGANIQSWIGYSTTDATTTADFATGWTWVPATYNTSYGNDDEYQATFGSTLTPGVYYYASRFSYNNGAYAYGGINPGSTGGNFWNGTTAVSGQLTVNSASIPTTVATFNIAGCGDSDSYNGAYASATDDVVWVELIYDGNCTEITVDTESSTGIDTQIGLYDEFGNFISMNDDGGTGTLSLLTEASLPAGTYYIVAGAYEVTFGSNFGASTSDTSDSGTLFINASTPNFVDFCNLQSPSSGSIVVGSNFDVYAQIYEPGVTEPAGQGANIEAWIGYNTTDATTSADFASGWTWLPATYNTDGVDGNANNDEYQAEIGSSLAVGTYYYVSRFSVDSGDFAYGGINPGSTNGNFWDGTNFVSGVLTVNPIPEPTNHALAFTAVADSDSQITLTWNDNDGAQPADGFVIVGKTGTGVFTTIVDGTDPANDIDWSDDEFEFKRASGLQSYTVVNLNASTLYEFEIYPYTNAGTLIDFKTDGTIPSASATTGADPCLVAINTFPYDEGFESGILPACWSQEVEAGSANWTYNNGSQGGTIISAHTGAFNAMFYDTSRTGVVKLVSPKLDITGIISPTLTFWHAQEAWGSDQDELRVYYKTSEAGAWTLIPGQTFTSSITTWTEETIELPNPSAEYYIAFEGTGDYGRGVILDDVKVEEVIAVTYTYTGTWSPSDPNGTATTNDDIIIMSGDAVISATTSADNVTVNPGASLTINTGVTLTVDGDVTLESVSNSYSSLMYDGTIVGTIKYERYVNANSGGNDLISPPLEGETWANFLLSDTNADDLLDNGQTSPTTYAWAPFDKSVGAYVNYTDATAATLTSGTGYRAATDAGTTLTFTGTVRTTTVPINITDEGPNHPDWNLVGNPYPSYIDMFQFLFYEVVPSSGVYNYQLLEDESGIYGYDGDGSNGWDIVTLANSFGRIMAPGQGFLVAANDTQVATYDLTFTPSMRVIGNSDDFIAGRNADVLTYFKLNTTTTANDYTTQFYFNEEATRDADHGYDGKLLDNFAPSFALYSQLVEGNPDMRLALQALHPSDMMDVVIPLGVNANSGEQLTFTISESTLPSTVEVYLDDTLNNTSTLLTSSDYVITPNTNISSTGRFYLRVTDNTLSLNDEEFNSIKIYTKKSPRSIFIQGIINEGTTATIHDIQGRLVYSTDLESNNLVNEIDASDFQDGVYVVTLIDGSQQKSQKVIIR</sequence>
<dbReference type="InterPro" id="IPR026444">
    <property type="entry name" value="Secre_tail"/>
</dbReference>
<feature type="domain" description="Fibronectin type-III" evidence="5">
    <location>
        <begin position="354"/>
        <end position="445"/>
    </location>
</feature>
<dbReference type="GO" id="GO:0004553">
    <property type="term" value="F:hydrolase activity, hydrolyzing O-glycosyl compounds"/>
    <property type="evidence" value="ECO:0007669"/>
    <property type="project" value="UniProtKB-ARBA"/>
</dbReference>
<feature type="domain" description="Fibronectin type-III" evidence="5">
    <location>
        <begin position="1538"/>
        <end position="1627"/>
    </location>
</feature>
<evidence type="ECO:0000256" key="1">
    <source>
        <dbReference type="ARBA" id="ARBA00022729"/>
    </source>
</evidence>
<dbReference type="InterPro" id="IPR003961">
    <property type="entry name" value="FN3_dom"/>
</dbReference>
<reference evidence="6 7" key="1">
    <citation type="submission" date="2018-07" db="EMBL/GenBank/DDBJ databases">
        <title>Genomic Encyclopedia of Type Strains, Phase III (KMG-III): the genomes of soil and plant-associated and newly described type strains.</title>
        <authorList>
            <person name="Whitman W."/>
        </authorList>
    </citation>
    <scope>NUCLEOTIDE SEQUENCE [LARGE SCALE GENOMIC DNA]</scope>
    <source>
        <strain evidence="6 7">CECT 7946</strain>
    </source>
</reference>
<proteinExistence type="predicted"/>
<protein>
    <submittedName>
        <fullName evidence="6">Putative secreted protein (Por secretion system target)</fullName>
    </submittedName>
</protein>
<evidence type="ECO:0000313" key="6">
    <source>
        <dbReference type="EMBL" id="RED47050.1"/>
    </source>
</evidence>
<dbReference type="NCBIfam" id="TIGR04183">
    <property type="entry name" value="Por_Secre_tail"/>
    <property type="match status" value="1"/>
</dbReference>
<feature type="domain" description="MAM" evidence="4">
    <location>
        <begin position="1013"/>
        <end position="1178"/>
    </location>
</feature>
<dbReference type="Gene3D" id="2.60.120.200">
    <property type="match status" value="3"/>
</dbReference>
<feature type="domain" description="Fibronectin type-III" evidence="5">
    <location>
        <begin position="448"/>
        <end position="537"/>
    </location>
</feature>
<dbReference type="SUPFAM" id="SSF49265">
    <property type="entry name" value="Fibronectin type III"/>
    <property type="match status" value="9"/>
</dbReference>
<dbReference type="GO" id="GO:0016020">
    <property type="term" value="C:membrane"/>
    <property type="evidence" value="ECO:0007669"/>
    <property type="project" value="InterPro"/>
</dbReference>
<feature type="domain" description="Fibronectin type-III" evidence="5">
    <location>
        <begin position="1270"/>
        <end position="1359"/>
    </location>
</feature>
<dbReference type="RefSeq" id="WP_115816089.1">
    <property type="nucleotide sequence ID" value="NZ_QRDV01000001.1"/>
</dbReference>
<dbReference type="PANTHER" id="PTHR46708">
    <property type="entry name" value="TENASCIN"/>
    <property type="match status" value="1"/>
</dbReference>
<dbReference type="Proteomes" id="UP000256980">
    <property type="component" value="Unassembled WGS sequence"/>
</dbReference>
<feature type="domain" description="Fibronectin type-III" evidence="5">
    <location>
        <begin position="916"/>
        <end position="1007"/>
    </location>
</feature>
<dbReference type="InterPro" id="IPR013783">
    <property type="entry name" value="Ig-like_fold"/>
</dbReference>
<dbReference type="InterPro" id="IPR013320">
    <property type="entry name" value="ConA-like_dom_sf"/>
</dbReference>
<dbReference type="Gene3D" id="2.60.40.10">
    <property type="entry name" value="Immunoglobulins"/>
    <property type="match status" value="14"/>
</dbReference>
<dbReference type="GO" id="GO:0005975">
    <property type="term" value="P:carbohydrate metabolic process"/>
    <property type="evidence" value="ECO:0007669"/>
    <property type="project" value="UniProtKB-ARBA"/>
</dbReference>
<feature type="domain" description="Fibronectin type-III" evidence="5">
    <location>
        <begin position="2451"/>
        <end position="2540"/>
    </location>
</feature>
<dbReference type="InterPro" id="IPR050991">
    <property type="entry name" value="ECM_Regulatory_Proteins"/>
</dbReference>
<dbReference type="InterPro" id="IPR036116">
    <property type="entry name" value="FN3_sf"/>
</dbReference>
<organism evidence="6 7">
    <name type="scientific">Winogradskyella eximia</name>
    <dbReference type="NCBI Taxonomy" id="262006"/>
    <lineage>
        <taxon>Bacteria</taxon>
        <taxon>Pseudomonadati</taxon>
        <taxon>Bacteroidota</taxon>
        <taxon>Flavobacteriia</taxon>
        <taxon>Flavobacteriales</taxon>
        <taxon>Flavobacteriaceae</taxon>
        <taxon>Winogradskyella</taxon>
    </lineage>
</organism>
<comment type="caution">
    <text evidence="6">The sequence shown here is derived from an EMBL/GenBank/DDBJ whole genome shotgun (WGS) entry which is preliminary data.</text>
</comment>
<dbReference type="PROSITE" id="PS50060">
    <property type="entry name" value="MAM_2"/>
    <property type="match status" value="1"/>
</dbReference>
<feature type="domain" description="Fibronectin type-III" evidence="5">
    <location>
        <begin position="2080"/>
        <end position="2174"/>
    </location>
</feature>
<feature type="domain" description="Fibronectin type-III" evidence="5">
    <location>
        <begin position="2703"/>
        <end position="2793"/>
    </location>
</feature>
<feature type="domain" description="Fibronectin type-III" evidence="5">
    <location>
        <begin position="2359"/>
        <end position="2448"/>
    </location>
</feature>
<evidence type="ECO:0000256" key="2">
    <source>
        <dbReference type="ARBA" id="ARBA00022737"/>
    </source>
</evidence>
<gene>
    <name evidence="6" type="ORF">DFQ10_101829</name>
</gene>
<feature type="domain" description="Fibronectin type-III" evidence="5">
    <location>
        <begin position="819"/>
        <end position="913"/>
    </location>
</feature>
<dbReference type="OrthoDB" id="975384at2"/>
<dbReference type="EMBL" id="QRDV01000001">
    <property type="protein sequence ID" value="RED47050.1"/>
    <property type="molecule type" value="Genomic_DNA"/>
</dbReference>
<evidence type="ECO:0000259" key="5">
    <source>
        <dbReference type="PROSITE" id="PS50853"/>
    </source>
</evidence>
<feature type="domain" description="Fibronectin type-III" evidence="5">
    <location>
        <begin position="1178"/>
        <end position="1267"/>
    </location>
</feature>
<evidence type="ECO:0000256" key="3">
    <source>
        <dbReference type="SAM" id="SignalP"/>
    </source>
</evidence>
<dbReference type="PROSITE" id="PS50853">
    <property type="entry name" value="FN3"/>
    <property type="match status" value="11"/>
</dbReference>
<keyword evidence="2" id="KW-0677">Repeat</keyword>
<keyword evidence="1 3" id="KW-0732">Signal</keyword>
<dbReference type="SMART" id="SM00060">
    <property type="entry name" value="FN3"/>
    <property type="match status" value="14"/>
</dbReference>
<dbReference type="Gene3D" id="2.60.120.260">
    <property type="entry name" value="Galactose-binding domain-like"/>
    <property type="match status" value="3"/>
</dbReference>
<dbReference type="SUPFAM" id="SSF49899">
    <property type="entry name" value="Concanavalin A-like lectins/glucanases"/>
    <property type="match status" value="2"/>
</dbReference>